<evidence type="ECO:0000313" key="20">
    <source>
        <dbReference type="RefSeq" id="XP_002733694.1"/>
    </source>
</evidence>
<dbReference type="PANTHER" id="PTHR11920:SF335">
    <property type="entry name" value="GUANYLATE CYCLASE"/>
    <property type="match status" value="1"/>
</dbReference>
<dbReference type="SUPFAM" id="SSF55073">
    <property type="entry name" value="Nucleotide cyclase"/>
    <property type="match status" value="1"/>
</dbReference>
<evidence type="ECO:0000256" key="9">
    <source>
        <dbReference type="ARBA" id="ARBA00023170"/>
    </source>
</evidence>
<dbReference type="PROSITE" id="PS00452">
    <property type="entry name" value="GUANYLATE_CYCLASE_1"/>
    <property type="match status" value="1"/>
</dbReference>
<dbReference type="PROSITE" id="PS50125">
    <property type="entry name" value="GUANYLATE_CYCLASE_2"/>
    <property type="match status" value="1"/>
</dbReference>
<dbReference type="InterPro" id="IPR028082">
    <property type="entry name" value="Peripla_BP_I"/>
</dbReference>
<keyword evidence="5" id="KW-0547">Nucleotide-binding</keyword>
<keyword evidence="4 16" id="KW-0732">Signal</keyword>
<name>A0ABM0GN86_SACKO</name>
<keyword evidence="3 15" id="KW-0812">Transmembrane</keyword>
<dbReference type="SMART" id="SM00044">
    <property type="entry name" value="CYCc"/>
    <property type="match status" value="1"/>
</dbReference>
<dbReference type="InterPro" id="IPR029787">
    <property type="entry name" value="Nucleotide_cyclase"/>
</dbReference>
<dbReference type="InterPro" id="IPR001828">
    <property type="entry name" value="ANF_lig-bd_rcpt"/>
</dbReference>
<feature type="chain" id="PRO_5046686214" description="Guanylate cyclase" evidence="16">
    <location>
        <begin position="21"/>
        <end position="972"/>
    </location>
</feature>
<dbReference type="PRINTS" id="PR00255">
    <property type="entry name" value="NATPEPTIDER"/>
</dbReference>
<keyword evidence="12 14" id="KW-0141">cGMP biosynthesis</keyword>
<dbReference type="Gene3D" id="1.10.510.10">
    <property type="entry name" value="Transferase(Phosphotransferase) domain 1"/>
    <property type="match status" value="1"/>
</dbReference>
<dbReference type="Pfam" id="PF01094">
    <property type="entry name" value="ANF_receptor"/>
    <property type="match status" value="1"/>
</dbReference>
<dbReference type="Gene3D" id="3.40.50.2300">
    <property type="match status" value="2"/>
</dbReference>
<evidence type="ECO:0000256" key="11">
    <source>
        <dbReference type="ARBA" id="ARBA00023239"/>
    </source>
</evidence>
<evidence type="ECO:0000256" key="5">
    <source>
        <dbReference type="ARBA" id="ARBA00022741"/>
    </source>
</evidence>
<evidence type="ECO:0000256" key="7">
    <source>
        <dbReference type="ARBA" id="ARBA00023134"/>
    </source>
</evidence>
<keyword evidence="7" id="KW-0342">GTP-binding</keyword>
<accession>A0ABM0GN86</accession>
<dbReference type="InterPro" id="IPR050401">
    <property type="entry name" value="Cyclic_nucleotide_synthase"/>
</dbReference>
<sequence length="972" mass="108849">MVRVMILIVAAFLLVSNSLCQNHNITVGVLLPWTGFWNVGKNIGGAVSVAVDYINSNQNILPNKTLQFVWKDTGCHAKQGLKEAVNLWSTTQPHAFIGGGCDEVCEPVGLLASSWNIPMVSWGCTSSSLSRKFEYDTFSRTVGPYTKTGPMFVGIMKYYNWARVAILSSTSHMWQLTSHDILLSLEEQGVEVATFQTFDPGNEHIGEVTLGHTHMLEDTMSLSRNEQHHLQEIDIEDVDEITYLGAIVSNEENSYNAILIIICSSDGDVRDIMLAAFDLNMINGDYVFLTIGLRSGSYIGRNTWMGADGRDVFAQYAFRAILNINVLTPHTPEYNAFVEDSIKRLADPPFNYSPMEPVEVNLHAGRLYDAVLLYAIALTEELQSGGDEHDGKSIALRMRNMTFQGISGEVVVDEYGDCDPNYSLQVFKRTYFDNIADYHVFNDTYHPHDDGEFVWLGNRTEPPKDYPPCGWNGEYCPDNTMTVIIAVVSALCGVVILGGAGILIVYRRLKLAAELATFALWKVNYCDIVFSNICTSMRRSCRDVLENENIKLDDMFKLSIATDICKGMLYLHNSTLRSHGRLKSSNCVIDSRWVCKITDYGMGEFRNGEEVDDSGGEYARYSRLLWTAPEHLRFATPGYYGSPEGDVYAFGVILSEIVTREGPFATQSFKEPRDIIEAVKAGKDPVFRPLIPVKICKPAMHSLMKKCWAESPADRPNSAHIIKSLNSINGGRNVNIVDNMIAMMAKYTEQLEEVVEERTSQLYEEKQRTDELLNRMLPRQVQQYDIQNECVIDLLNDLYSDFDDIIDNYDVYKVETIGDAYMCASGLPEKNGHRHAGEIATMALELLSSLVTFKIRHIPGKQLQLRIGIHTGPVVAGVVGLKMPRYCLFGDTVNTASRMESSGLALRINISSTTATLLRQLGNFVLEERGQLNVKGKEPIMAYWLKGRSDKRYILPDLSKAATLEDTILNES</sequence>
<dbReference type="EC" id="4.6.1.2" evidence="2 14"/>
<dbReference type="Gene3D" id="6.10.250.780">
    <property type="match status" value="1"/>
</dbReference>
<dbReference type="InterPro" id="IPR001245">
    <property type="entry name" value="Ser-Thr/Tyr_kinase_cat_dom"/>
</dbReference>
<evidence type="ECO:0000259" key="17">
    <source>
        <dbReference type="PROSITE" id="PS50011"/>
    </source>
</evidence>
<evidence type="ECO:0000256" key="6">
    <source>
        <dbReference type="ARBA" id="ARBA00022989"/>
    </source>
</evidence>
<keyword evidence="6 15" id="KW-1133">Transmembrane helix</keyword>
<organism evidence="19 20">
    <name type="scientific">Saccoglossus kowalevskii</name>
    <name type="common">Acorn worm</name>
    <dbReference type="NCBI Taxonomy" id="10224"/>
    <lineage>
        <taxon>Eukaryota</taxon>
        <taxon>Metazoa</taxon>
        <taxon>Hemichordata</taxon>
        <taxon>Enteropneusta</taxon>
        <taxon>Harrimaniidae</taxon>
        <taxon>Saccoglossus</taxon>
    </lineage>
</organism>
<evidence type="ECO:0000256" key="2">
    <source>
        <dbReference type="ARBA" id="ARBA00012202"/>
    </source>
</evidence>
<evidence type="ECO:0000259" key="18">
    <source>
        <dbReference type="PROSITE" id="PS50125"/>
    </source>
</evidence>
<keyword evidence="19" id="KW-1185">Reference proteome</keyword>
<evidence type="ECO:0000256" key="4">
    <source>
        <dbReference type="ARBA" id="ARBA00022729"/>
    </source>
</evidence>
<evidence type="ECO:0000256" key="12">
    <source>
        <dbReference type="ARBA" id="ARBA00023293"/>
    </source>
</evidence>
<dbReference type="InterPro" id="IPR018297">
    <property type="entry name" value="A/G_cyclase_CS"/>
</dbReference>
<feature type="domain" description="Protein kinase" evidence="17">
    <location>
        <begin position="396"/>
        <end position="728"/>
    </location>
</feature>
<dbReference type="PANTHER" id="PTHR11920">
    <property type="entry name" value="GUANYLYL CYCLASE"/>
    <property type="match status" value="1"/>
</dbReference>
<gene>
    <name evidence="20" type="primary">LOC100378662</name>
</gene>
<evidence type="ECO:0000256" key="3">
    <source>
        <dbReference type="ARBA" id="ARBA00022692"/>
    </source>
</evidence>
<evidence type="ECO:0000256" key="13">
    <source>
        <dbReference type="RuleBase" id="RU000405"/>
    </source>
</evidence>
<dbReference type="RefSeq" id="XP_002733694.1">
    <property type="nucleotide sequence ID" value="XM_002733648.1"/>
</dbReference>
<protein>
    <recommendedName>
        <fullName evidence="2 14">Guanylate cyclase</fullName>
        <ecNumber evidence="2 14">4.6.1.2</ecNumber>
    </recommendedName>
</protein>
<dbReference type="InterPro" id="IPR001170">
    <property type="entry name" value="ANPR/GUC"/>
</dbReference>
<proteinExistence type="inferred from homology"/>
<evidence type="ECO:0000256" key="10">
    <source>
        <dbReference type="ARBA" id="ARBA00023180"/>
    </source>
</evidence>
<dbReference type="InterPro" id="IPR001054">
    <property type="entry name" value="A/G_cyclase"/>
</dbReference>
<feature type="domain" description="Guanylate cyclase" evidence="18">
    <location>
        <begin position="760"/>
        <end position="900"/>
    </location>
</feature>
<keyword evidence="11 13" id="KW-0456">Lyase</keyword>
<dbReference type="Pfam" id="PF00211">
    <property type="entry name" value="Guanylate_cyc"/>
    <property type="match status" value="1"/>
</dbReference>
<reference evidence="20" key="1">
    <citation type="submission" date="2025-08" db="UniProtKB">
        <authorList>
            <consortium name="RefSeq"/>
        </authorList>
    </citation>
    <scope>IDENTIFICATION</scope>
    <source>
        <tissue evidence="20">Testes</tissue>
    </source>
</reference>
<evidence type="ECO:0000313" key="19">
    <source>
        <dbReference type="Proteomes" id="UP000694865"/>
    </source>
</evidence>
<keyword evidence="9" id="KW-0675">Receptor</keyword>
<dbReference type="SUPFAM" id="SSF53822">
    <property type="entry name" value="Periplasmic binding protein-like I"/>
    <property type="match status" value="1"/>
</dbReference>
<dbReference type="CDD" id="cd06352">
    <property type="entry name" value="PBP1_NPR_GC-like"/>
    <property type="match status" value="1"/>
</dbReference>
<comment type="catalytic activity">
    <reaction evidence="14">
        <text>GTP = 3',5'-cyclic GMP + diphosphate</text>
        <dbReference type="Rhea" id="RHEA:13665"/>
        <dbReference type="ChEBI" id="CHEBI:33019"/>
        <dbReference type="ChEBI" id="CHEBI:37565"/>
        <dbReference type="ChEBI" id="CHEBI:57746"/>
        <dbReference type="EC" id="4.6.1.2"/>
    </reaction>
</comment>
<comment type="subcellular location">
    <subcellularLocation>
        <location evidence="1">Membrane</location>
        <topology evidence="1">Single-pass type I membrane protein</topology>
    </subcellularLocation>
</comment>
<evidence type="ECO:0000256" key="15">
    <source>
        <dbReference type="SAM" id="Phobius"/>
    </source>
</evidence>
<evidence type="ECO:0000256" key="16">
    <source>
        <dbReference type="SAM" id="SignalP"/>
    </source>
</evidence>
<comment type="similarity">
    <text evidence="13">Belongs to the adenylyl cyclase class-4/guanylyl cyclase family.</text>
</comment>
<dbReference type="Pfam" id="PF07714">
    <property type="entry name" value="PK_Tyr_Ser-Thr"/>
    <property type="match status" value="1"/>
</dbReference>
<dbReference type="InterPro" id="IPR011009">
    <property type="entry name" value="Kinase-like_dom_sf"/>
</dbReference>
<dbReference type="InterPro" id="IPR000719">
    <property type="entry name" value="Prot_kinase_dom"/>
</dbReference>
<dbReference type="Proteomes" id="UP000694865">
    <property type="component" value="Unplaced"/>
</dbReference>
<keyword evidence="8 15" id="KW-0472">Membrane</keyword>
<evidence type="ECO:0000256" key="1">
    <source>
        <dbReference type="ARBA" id="ARBA00004479"/>
    </source>
</evidence>
<dbReference type="CDD" id="cd07302">
    <property type="entry name" value="CHD"/>
    <property type="match status" value="1"/>
</dbReference>
<feature type="signal peptide" evidence="16">
    <location>
        <begin position="1"/>
        <end position="20"/>
    </location>
</feature>
<evidence type="ECO:0000256" key="8">
    <source>
        <dbReference type="ARBA" id="ARBA00023136"/>
    </source>
</evidence>
<dbReference type="SUPFAM" id="SSF56112">
    <property type="entry name" value="Protein kinase-like (PK-like)"/>
    <property type="match status" value="1"/>
</dbReference>
<dbReference type="GeneID" id="100378662"/>
<evidence type="ECO:0000256" key="14">
    <source>
        <dbReference type="RuleBase" id="RU003431"/>
    </source>
</evidence>
<keyword evidence="10" id="KW-0325">Glycoprotein</keyword>
<feature type="transmembrane region" description="Helical" evidence="15">
    <location>
        <begin position="483"/>
        <end position="506"/>
    </location>
</feature>
<dbReference type="Gene3D" id="3.30.70.1230">
    <property type="entry name" value="Nucleotide cyclase"/>
    <property type="match status" value="1"/>
</dbReference>
<dbReference type="PROSITE" id="PS50011">
    <property type="entry name" value="PROTEIN_KINASE_DOM"/>
    <property type="match status" value="1"/>
</dbReference>